<dbReference type="AlphaFoldDB" id="A0A1H4Y9A4"/>
<evidence type="ECO:0000259" key="1">
    <source>
        <dbReference type="Pfam" id="PF13625"/>
    </source>
</evidence>
<gene>
    <name evidence="2" type="ORF">SAMN04490239_7003</name>
</gene>
<feature type="domain" description="Helicase XPB/Ssl2 N-terminal" evidence="1">
    <location>
        <begin position="301"/>
        <end position="410"/>
    </location>
</feature>
<dbReference type="GO" id="GO:0004386">
    <property type="term" value="F:helicase activity"/>
    <property type="evidence" value="ECO:0007669"/>
    <property type="project" value="UniProtKB-KW"/>
</dbReference>
<accession>A0A1H4Y9A4</accession>
<keyword evidence="3" id="KW-1185">Reference proteome</keyword>
<reference evidence="3" key="1">
    <citation type="submission" date="2016-10" db="EMBL/GenBank/DDBJ databases">
        <authorList>
            <person name="Varghese N."/>
            <person name="Submissions S."/>
        </authorList>
    </citation>
    <scope>NUCLEOTIDE SEQUENCE [LARGE SCALE GENOMIC DNA]</scope>
    <source>
        <strain evidence="3">DSM 44498</strain>
    </source>
</reference>
<dbReference type="Pfam" id="PF13625">
    <property type="entry name" value="Helicase_C_3"/>
    <property type="match status" value="1"/>
</dbReference>
<dbReference type="Proteomes" id="UP000183561">
    <property type="component" value="Unassembled WGS sequence"/>
</dbReference>
<dbReference type="OrthoDB" id="443235at2"/>
<dbReference type="EMBL" id="FNSV01000005">
    <property type="protein sequence ID" value="SED14463.1"/>
    <property type="molecule type" value="Genomic_DNA"/>
</dbReference>
<keyword evidence="2" id="KW-0378">Hydrolase</keyword>
<proteinExistence type="predicted"/>
<dbReference type="InterPro" id="IPR032830">
    <property type="entry name" value="XPB/Ssl2_N"/>
</dbReference>
<evidence type="ECO:0000313" key="2">
    <source>
        <dbReference type="EMBL" id="SED14463.1"/>
    </source>
</evidence>
<sequence length="446" mass="48975">MNTGDTAPPSATGEHRIRMTEQEAISNLHTVLHLCAAGELRCSEKTHRPSAATVAAVGSQLAHGDFYLDDPIASFAWPLIIQAGGLATIESGRLRLTPKGRTALRRPAAEAISQLWRRWLTHAVIDEFSRIEQIKGQRAHNVLTSARTRRQTVAAALAGCPPGEWIGMDSLFTAMRRKGMSPNVARSERALWKLYLVDPQYGSLGYDGYHRWEILEGRYTMAVLFEYAGTLGLLDLDYLHPTGARSDFHANWGGDDLDALSRYDGLQAIRLTALGCYTLGLTDTYEPPADNPPPRVLKVLPNLDIVATGTLSPGDQLLLSGYAEHTADRVWTLSAASLLAAIDGGHHLEDLTTFLAARTDHELPGTLRTVIDDVTRRATQLTDHGHARVIECTDAALAALITRDRALRTLCRPIGDRHLAVPVEHEPKFRRALHKLGYALPRPNTP</sequence>
<keyword evidence="2" id="KW-0067">ATP-binding</keyword>
<keyword evidence="2" id="KW-0547">Nucleotide-binding</keyword>
<dbReference type="RefSeq" id="WP_072946308.1">
    <property type="nucleotide sequence ID" value="NZ_FNSV01000005.1"/>
</dbReference>
<name>A0A1H4Y9A4_9NOCA</name>
<organism evidence="2 3">
    <name type="scientific">Rhodococcus koreensis</name>
    <dbReference type="NCBI Taxonomy" id="99653"/>
    <lineage>
        <taxon>Bacteria</taxon>
        <taxon>Bacillati</taxon>
        <taxon>Actinomycetota</taxon>
        <taxon>Actinomycetes</taxon>
        <taxon>Mycobacteriales</taxon>
        <taxon>Nocardiaceae</taxon>
        <taxon>Rhodococcus</taxon>
    </lineage>
</organism>
<evidence type="ECO:0000313" key="3">
    <source>
        <dbReference type="Proteomes" id="UP000183561"/>
    </source>
</evidence>
<protein>
    <submittedName>
        <fullName evidence="2">Helicase conserved C-terminal domain-containing protein</fullName>
    </submittedName>
</protein>
<keyword evidence="2" id="KW-0347">Helicase</keyword>